<feature type="transmembrane region" description="Helical" evidence="1">
    <location>
        <begin position="16"/>
        <end position="36"/>
    </location>
</feature>
<evidence type="ECO:0000313" key="2">
    <source>
        <dbReference type="EMBL" id="HJG41561.1"/>
    </source>
</evidence>
<organism evidence="2 3">
    <name type="scientific">Bifidobacterium pullorum subsp. gallinarum</name>
    <dbReference type="NCBI Taxonomy" id="78344"/>
    <lineage>
        <taxon>Bacteria</taxon>
        <taxon>Bacillati</taxon>
        <taxon>Actinomycetota</taxon>
        <taxon>Actinomycetes</taxon>
        <taxon>Bifidobacteriales</taxon>
        <taxon>Bifidobacteriaceae</taxon>
        <taxon>Bifidobacterium</taxon>
    </lineage>
</organism>
<sequence length="149" mass="16497">MMEMSGEEGRMTFNRYMFLRMIVEFVGVICCAVQLFSGTNLVGLIITGIIALLWAGGEIWVATILNRQSPRRDELSDEHQKQATEFAFMTMLTLLVALGFLLMALSLVWHTAIGFPPIGLPAIAMTALVISDARYLWLEHSGSGAIDED</sequence>
<reference evidence="2" key="1">
    <citation type="journal article" date="2021" name="PeerJ">
        <title>Extensive microbial diversity within the chicken gut microbiome revealed by metagenomics and culture.</title>
        <authorList>
            <person name="Gilroy R."/>
            <person name="Ravi A."/>
            <person name="Getino M."/>
            <person name="Pursley I."/>
            <person name="Horton D.L."/>
            <person name="Alikhan N.F."/>
            <person name="Baker D."/>
            <person name="Gharbi K."/>
            <person name="Hall N."/>
            <person name="Watson M."/>
            <person name="Adriaenssens E.M."/>
            <person name="Foster-Nyarko E."/>
            <person name="Jarju S."/>
            <person name="Secka A."/>
            <person name="Antonio M."/>
            <person name="Oren A."/>
            <person name="Chaudhuri R.R."/>
            <person name="La Ragione R."/>
            <person name="Hildebrand F."/>
            <person name="Pallen M.J."/>
        </authorList>
    </citation>
    <scope>NUCLEOTIDE SEQUENCE</scope>
    <source>
        <strain evidence="2">ChiBcolR7-4860</strain>
    </source>
</reference>
<evidence type="ECO:0000313" key="3">
    <source>
        <dbReference type="Proteomes" id="UP000786560"/>
    </source>
</evidence>
<keyword evidence="1" id="KW-0472">Membrane</keyword>
<keyword evidence="1" id="KW-0812">Transmembrane</keyword>
<dbReference type="AlphaFoldDB" id="A0A921IY46"/>
<evidence type="ECO:0000256" key="1">
    <source>
        <dbReference type="SAM" id="Phobius"/>
    </source>
</evidence>
<reference evidence="2" key="2">
    <citation type="submission" date="2021-09" db="EMBL/GenBank/DDBJ databases">
        <authorList>
            <person name="Gilroy R."/>
        </authorList>
    </citation>
    <scope>NUCLEOTIDE SEQUENCE</scope>
    <source>
        <strain evidence="2">ChiBcolR7-4860</strain>
    </source>
</reference>
<accession>A0A921IY46</accession>
<name>A0A921IY46_9BIFI</name>
<comment type="caution">
    <text evidence="2">The sequence shown here is derived from an EMBL/GenBank/DDBJ whole genome shotgun (WGS) entry which is preliminary data.</text>
</comment>
<feature type="transmembrane region" description="Helical" evidence="1">
    <location>
        <begin position="42"/>
        <end position="65"/>
    </location>
</feature>
<keyword evidence="1" id="KW-1133">Transmembrane helix</keyword>
<gene>
    <name evidence="2" type="ORF">K8U73_04130</name>
</gene>
<feature type="transmembrane region" description="Helical" evidence="1">
    <location>
        <begin position="86"/>
        <end position="112"/>
    </location>
</feature>
<dbReference type="EMBL" id="DYUX01000014">
    <property type="protein sequence ID" value="HJG41561.1"/>
    <property type="molecule type" value="Genomic_DNA"/>
</dbReference>
<dbReference type="RefSeq" id="WP_278711110.1">
    <property type="nucleotide sequence ID" value="NZ_DYUX01000014.1"/>
</dbReference>
<proteinExistence type="predicted"/>
<dbReference type="Proteomes" id="UP000786560">
    <property type="component" value="Unassembled WGS sequence"/>
</dbReference>
<protein>
    <submittedName>
        <fullName evidence="2">Uncharacterized protein</fullName>
    </submittedName>
</protein>
<feature type="transmembrane region" description="Helical" evidence="1">
    <location>
        <begin position="118"/>
        <end position="137"/>
    </location>
</feature>